<feature type="domain" description="RNase H type-1" evidence="1">
    <location>
        <begin position="3"/>
        <end position="79"/>
    </location>
</feature>
<comment type="caution">
    <text evidence="2">The sequence shown here is derived from an EMBL/GenBank/DDBJ whole genome shotgun (WGS) entry which is preliminary data.</text>
</comment>
<reference evidence="2 3" key="1">
    <citation type="submission" date="2024-01" db="EMBL/GenBank/DDBJ databases">
        <title>The genomes of 5 underutilized Papilionoideae crops provide insights into root nodulation and disease resistanc.</title>
        <authorList>
            <person name="Jiang F."/>
        </authorList>
    </citation>
    <scope>NUCLEOTIDE SEQUENCE [LARGE SCALE GENOMIC DNA]</scope>
    <source>
        <strain evidence="2">DUOXIRENSHENG_FW03</strain>
        <tissue evidence="2">Leaves</tissue>
    </source>
</reference>
<dbReference type="Gene3D" id="3.30.420.10">
    <property type="entry name" value="Ribonuclease H-like superfamily/Ribonuclease H"/>
    <property type="match status" value="1"/>
</dbReference>
<dbReference type="EMBL" id="JAYMYS010000006">
    <property type="protein sequence ID" value="KAK7388861.1"/>
    <property type="molecule type" value="Genomic_DNA"/>
</dbReference>
<proteinExistence type="predicted"/>
<accession>A0AAN9XE84</accession>
<dbReference type="SUPFAM" id="SSF53098">
    <property type="entry name" value="Ribonuclease H-like"/>
    <property type="match status" value="1"/>
</dbReference>
<dbReference type="GO" id="GO:0003676">
    <property type="term" value="F:nucleic acid binding"/>
    <property type="evidence" value="ECO:0007669"/>
    <property type="project" value="InterPro"/>
</dbReference>
<protein>
    <recommendedName>
        <fullName evidence="1">RNase H type-1 domain-containing protein</fullName>
    </recommendedName>
</protein>
<dbReference type="InterPro" id="IPR036397">
    <property type="entry name" value="RNaseH_sf"/>
</dbReference>
<keyword evidence="3" id="KW-1185">Reference proteome</keyword>
<organism evidence="2 3">
    <name type="scientific">Psophocarpus tetragonolobus</name>
    <name type="common">Winged bean</name>
    <name type="synonym">Dolichos tetragonolobus</name>
    <dbReference type="NCBI Taxonomy" id="3891"/>
    <lineage>
        <taxon>Eukaryota</taxon>
        <taxon>Viridiplantae</taxon>
        <taxon>Streptophyta</taxon>
        <taxon>Embryophyta</taxon>
        <taxon>Tracheophyta</taxon>
        <taxon>Spermatophyta</taxon>
        <taxon>Magnoliopsida</taxon>
        <taxon>eudicotyledons</taxon>
        <taxon>Gunneridae</taxon>
        <taxon>Pentapetalae</taxon>
        <taxon>rosids</taxon>
        <taxon>fabids</taxon>
        <taxon>Fabales</taxon>
        <taxon>Fabaceae</taxon>
        <taxon>Papilionoideae</taxon>
        <taxon>50 kb inversion clade</taxon>
        <taxon>NPAAA clade</taxon>
        <taxon>indigoferoid/millettioid clade</taxon>
        <taxon>Phaseoleae</taxon>
        <taxon>Psophocarpus</taxon>
    </lineage>
</organism>
<sequence>MEETTKITIHVDGSCRGNLDIARFGKLLYDATGKWINGFYSCIGHTKILTVELLALLQGLSETLEIHLDDVLWKLGGGV</sequence>
<dbReference type="Proteomes" id="UP001386955">
    <property type="component" value="Unassembled WGS sequence"/>
</dbReference>
<name>A0AAN9XE84_PSOTE</name>
<evidence type="ECO:0000259" key="1">
    <source>
        <dbReference type="PROSITE" id="PS50879"/>
    </source>
</evidence>
<dbReference type="GO" id="GO:0004523">
    <property type="term" value="F:RNA-DNA hybrid ribonuclease activity"/>
    <property type="evidence" value="ECO:0007669"/>
    <property type="project" value="InterPro"/>
</dbReference>
<dbReference type="InterPro" id="IPR012337">
    <property type="entry name" value="RNaseH-like_sf"/>
</dbReference>
<evidence type="ECO:0000313" key="2">
    <source>
        <dbReference type="EMBL" id="KAK7388861.1"/>
    </source>
</evidence>
<gene>
    <name evidence="2" type="ORF">VNO78_23688</name>
</gene>
<dbReference type="Pfam" id="PF13456">
    <property type="entry name" value="RVT_3"/>
    <property type="match status" value="1"/>
</dbReference>
<dbReference type="InterPro" id="IPR002156">
    <property type="entry name" value="RNaseH_domain"/>
</dbReference>
<evidence type="ECO:0000313" key="3">
    <source>
        <dbReference type="Proteomes" id="UP001386955"/>
    </source>
</evidence>
<dbReference type="AlphaFoldDB" id="A0AAN9XE84"/>
<dbReference type="PROSITE" id="PS50879">
    <property type="entry name" value="RNASE_H_1"/>
    <property type="match status" value="1"/>
</dbReference>